<evidence type="ECO:0000313" key="3">
    <source>
        <dbReference type="Proteomes" id="UP001499987"/>
    </source>
</evidence>
<organism evidence="2 3">
    <name type="scientific">Kitasatospora arboriphila</name>
    <dbReference type="NCBI Taxonomy" id="258052"/>
    <lineage>
        <taxon>Bacteria</taxon>
        <taxon>Bacillati</taxon>
        <taxon>Actinomycetota</taxon>
        <taxon>Actinomycetes</taxon>
        <taxon>Kitasatosporales</taxon>
        <taxon>Streptomycetaceae</taxon>
        <taxon>Kitasatospora</taxon>
    </lineage>
</organism>
<proteinExistence type="predicted"/>
<dbReference type="RefSeq" id="WP_344627409.1">
    <property type="nucleotide sequence ID" value="NZ_BAAALD010000101.1"/>
</dbReference>
<feature type="compositionally biased region" description="Acidic residues" evidence="1">
    <location>
        <begin position="117"/>
        <end position="140"/>
    </location>
</feature>
<feature type="region of interest" description="Disordered" evidence="1">
    <location>
        <begin position="113"/>
        <end position="140"/>
    </location>
</feature>
<name>A0ABN1U468_9ACTN</name>
<accession>A0ABN1U468</accession>
<evidence type="ECO:0008006" key="4">
    <source>
        <dbReference type="Google" id="ProtNLM"/>
    </source>
</evidence>
<comment type="caution">
    <text evidence="2">The sequence shown here is derived from an EMBL/GenBank/DDBJ whole genome shotgun (WGS) entry which is preliminary data.</text>
</comment>
<evidence type="ECO:0000313" key="2">
    <source>
        <dbReference type="EMBL" id="GAA1116844.1"/>
    </source>
</evidence>
<dbReference type="Proteomes" id="UP001499987">
    <property type="component" value="Unassembled WGS sequence"/>
</dbReference>
<gene>
    <name evidence="2" type="ORF">GCM10009663_66300</name>
</gene>
<dbReference type="InterPro" id="IPR011044">
    <property type="entry name" value="Quino_amine_DH_bsu"/>
</dbReference>
<dbReference type="EMBL" id="BAAALD010000101">
    <property type="protein sequence ID" value="GAA1116844.1"/>
    <property type="molecule type" value="Genomic_DNA"/>
</dbReference>
<evidence type="ECO:0000256" key="1">
    <source>
        <dbReference type="SAM" id="MobiDB-lite"/>
    </source>
</evidence>
<keyword evidence="3" id="KW-1185">Reference proteome</keyword>
<sequence length="332" mass="36289">MNRISLPAEVARVRPLAGGGWWVTCQDDPQQAVVLDDHLEEVRRLRVPLPPGVAAYAVSPDAGLLAASGEDSVRVSGTTVDWSRKHGSWSDFPPGLGACAFSLDGTELWATVRPVDQDEDWDEPDDDEDLDDEEEDEGGWGDECWVLDAATGDVLARTSVDSEMSYSRLLAHPDGRHFGAVVSEGQDGSFGYWVRRDGNRLIKTPTDLMGRRDRLPVAVAPNGHHYLNQGWTTLSTHSFPSAELIIERPAADVLLRGQPWNYVFDYYDPSTVLATLTDNGRATATVVLRAPSLEPLGEVEYPVPTRPRAVVSAGDGSWLTVEGTDVVRWSLG</sequence>
<protein>
    <recommendedName>
        <fullName evidence="4">WD40 repeat domain-containing protein</fullName>
    </recommendedName>
</protein>
<dbReference type="SUPFAM" id="SSF50969">
    <property type="entry name" value="YVTN repeat-like/Quinoprotein amine dehydrogenase"/>
    <property type="match status" value="1"/>
</dbReference>
<reference evidence="2 3" key="1">
    <citation type="journal article" date="2019" name="Int. J. Syst. Evol. Microbiol.">
        <title>The Global Catalogue of Microorganisms (GCM) 10K type strain sequencing project: providing services to taxonomists for standard genome sequencing and annotation.</title>
        <authorList>
            <consortium name="The Broad Institute Genomics Platform"/>
            <consortium name="The Broad Institute Genome Sequencing Center for Infectious Disease"/>
            <person name="Wu L."/>
            <person name="Ma J."/>
        </authorList>
    </citation>
    <scope>NUCLEOTIDE SEQUENCE [LARGE SCALE GENOMIC DNA]</scope>
    <source>
        <strain evidence="2 3">JCM 13002</strain>
    </source>
</reference>